<dbReference type="SUPFAM" id="SSF48008">
    <property type="entry name" value="GntR ligand-binding domain-like"/>
    <property type="match status" value="1"/>
</dbReference>
<proteinExistence type="predicted"/>
<dbReference type="PROSITE" id="PS50949">
    <property type="entry name" value="HTH_GNTR"/>
    <property type="match status" value="1"/>
</dbReference>
<dbReference type="Pfam" id="PF07729">
    <property type="entry name" value="FCD"/>
    <property type="match status" value="1"/>
</dbReference>
<evidence type="ECO:0000313" key="5">
    <source>
        <dbReference type="EMBL" id="MQT15623.1"/>
    </source>
</evidence>
<evidence type="ECO:0000256" key="3">
    <source>
        <dbReference type="ARBA" id="ARBA00023163"/>
    </source>
</evidence>
<dbReference type="InterPro" id="IPR036390">
    <property type="entry name" value="WH_DNA-bd_sf"/>
</dbReference>
<dbReference type="PANTHER" id="PTHR43537">
    <property type="entry name" value="TRANSCRIPTIONAL REGULATOR, GNTR FAMILY"/>
    <property type="match status" value="1"/>
</dbReference>
<evidence type="ECO:0000256" key="1">
    <source>
        <dbReference type="ARBA" id="ARBA00023015"/>
    </source>
</evidence>
<gene>
    <name evidence="5" type="ORF">F0357_23825</name>
</gene>
<dbReference type="Pfam" id="PF00392">
    <property type="entry name" value="GntR"/>
    <property type="match status" value="1"/>
</dbReference>
<evidence type="ECO:0000259" key="4">
    <source>
        <dbReference type="PROSITE" id="PS50949"/>
    </source>
</evidence>
<dbReference type="SMART" id="SM00895">
    <property type="entry name" value="FCD"/>
    <property type="match status" value="1"/>
</dbReference>
<dbReference type="InterPro" id="IPR000524">
    <property type="entry name" value="Tscrpt_reg_HTH_GntR"/>
</dbReference>
<evidence type="ECO:0000313" key="6">
    <source>
        <dbReference type="Proteomes" id="UP000332515"/>
    </source>
</evidence>
<dbReference type="InterPro" id="IPR036388">
    <property type="entry name" value="WH-like_DNA-bd_sf"/>
</dbReference>
<dbReference type="Proteomes" id="UP000332515">
    <property type="component" value="Unassembled WGS sequence"/>
</dbReference>
<dbReference type="PRINTS" id="PR00035">
    <property type="entry name" value="HTHGNTR"/>
</dbReference>
<keyword evidence="3" id="KW-0804">Transcription</keyword>
<dbReference type="InterPro" id="IPR008920">
    <property type="entry name" value="TF_FadR/GntR_C"/>
</dbReference>
<dbReference type="GO" id="GO:0003677">
    <property type="term" value="F:DNA binding"/>
    <property type="evidence" value="ECO:0007669"/>
    <property type="project" value="UniProtKB-KW"/>
</dbReference>
<dbReference type="Gene3D" id="1.10.10.10">
    <property type="entry name" value="Winged helix-like DNA-binding domain superfamily/Winged helix DNA-binding domain"/>
    <property type="match status" value="1"/>
</dbReference>
<dbReference type="PANTHER" id="PTHR43537:SF24">
    <property type="entry name" value="GLUCONATE OPERON TRANSCRIPTIONAL REPRESSOR"/>
    <property type="match status" value="1"/>
</dbReference>
<dbReference type="SUPFAM" id="SSF46785">
    <property type="entry name" value="Winged helix' DNA-binding domain"/>
    <property type="match status" value="1"/>
</dbReference>
<dbReference type="InterPro" id="IPR011711">
    <property type="entry name" value="GntR_C"/>
</dbReference>
<keyword evidence="1" id="KW-0805">Transcription regulation</keyword>
<dbReference type="RefSeq" id="WP_153491364.1">
    <property type="nucleotide sequence ID" value="NZ_VWNA01000003.1"/>
</dbReference>
<dbReference type="SMART" id="SM00345">
    <property type="entry name" value="HTH_GNTR"/>
    <property type="match status" value="1"/>
</dbReference>
<keyword evidence="2" id="KW-0238">DNA-binding</keyword>
<organism evidence="5 6">
    <name type="scientific">Segnochrobactrum spirostomi</name>
    <dbReference type="NCBI Taxonomy" id="2608987"/>
    <lineage>
        <taxon>Bacteria</taxon>
        <taxon>Pseudomonadati</taxon>
        <taxon>Pseudomonadota</taxon>
        <taxon>Alphaproteobacteria</taxon>
        <taxon>Hyphomicrobiales</taxon>
        <taxon>Segnochrobactraceae</taxon>
        <taxon>Segnochrobactrum</taxon>
    </lineage>
</organism>
<feature type="domain" description="HTH gntR-type" evidence="4">
    <location>
        <begin position="15"/>
        <end position="83"/>
    </location>
</feature>
<reference evidence="5 6" key="1">
    <citation type="submission" date="2019-09" db="EMBL/GenBank/DDBJ databases">
        <title>Segnochrobactrum spirostomi gen. nov., sp. nov., isolated from the ciliate Spirostomum cf. yagiui and description of a novel family, Segnochrobactraceae fam. nov. within the order Rhizobiales of the class Alphaproteobacteria.</title>
        <authorList>
            <person name="Akter S."/>
            <person name="Shazib S.U.A."/>
            <person name="Shin M.K."/>
        </authorList>
    </citation>
    <scope>NUCLEOTIDE SEQUENCE [LARGE SCALE GENOMIC DNA]</scope>
    <source>
        <strain evidence="5 6">Sp-1</strain>
    </source>
</reference>
<sequence>MVAGAKIAPIVQESAPLRRKLAATLRRLVETGGLPAGERLFEKDLCAALGVSRTVLREALRELETEGLLVAGPRGLSVAVLGRADAENIYAVRAALEGLVARQFCERADAPAVAALRAAEAALVSAYANGPLPDILDTKLAFYRALCRGAGNDVALELIERLAVRTSLLRARSLNDPARKDASLAEIDALVTALAARDGPRAGRLAERHVANAARAALALTPAPADDPETHQ</sequence>
<keyword evidence="6" id="KW-1185">Reference proteome</keyword>
<protein>
    <submittedName>
        <fullName evidence="5">GntR family transcriptional regulator</fullName>
    </submittedName>
</protein>
<dbReference type="GO" id="GO:0003700">
    <property type="term" value="F:DNA-binding transcription factor activity"/>
    <property type="evidence" value="ECO:0007669"/>
    <property type="project" value="InterPro"/>
</dbReference>
<dbReference type="Gene3D" id="1.20.120.530">
    <property type="entry name" value="GntR ligand-binding domain-like"/>
    <property type="match status" value="1"/>
</dbReference>
<evidence type="ECO:0000256" key="2">
    <source>
        <dbReference type="ARBA" id="ARBA00023125"/>
    </source>
</evidence>
<comment type="caution">
    <text evidence="5">The sequence shown here is derived from an EMBL/GenBank/DDBJ whole genome shotgun (WGS) entry which is preliminary data.</text>
</comment>
<accession>A0A6A7Y8I3</accession>
<name>A0A6A7Y8I3_9HYPH</name>
<dbReference type="EMBL" id="VWNA01000003">
    <property type="protein sequence ID" value="MQT15623.1"/>
    <property type="molecule type" value="Genomic_DNA"/>
</dbReference>
<dbReference type="AlphaFoldDB" id="A0A6A7Y8I3"/>
<dbReference type="CDD" id="cd07377">
    <property type="entry name" value="WHTH_GntR"/>
    <property type="match status" value="1"/>
</dbReference>